<dbReference type="PRINTS" id="PR00502">
    <property type="entry name" value="NUDIXFAMILY"/>
</dbReference>
<dbReference type="OrthoDB" id="2011998at2759"/>
<keyword evidence="7" id="KW-1185">Reference proteome</keyword>
<accession>A0A8S9ZYA4</accession>
<dbReference type="GO" id="GO:0008486">
    <property type="term" value="F:diphosphoinositol-polyphosphate diphosphatase activity"/>
    <property type="evidence" value="ECO:0007669"/>
    <property type="project" value="TreeGrafter"/>
</dbReference>
<dbReference type="GO" id="GO:1901909">
    <property type="term" value="P:diadenosine hexaphosphate catabolic process"/>
    <property type="evidence" value="ECO:0007669"/>
    <property type="project" value="TreeGrafter"/>
</dbReference>
<dbReference type="EMBL" id="JABEBT010000014">
    <property type="protein sequence ID" value="KAF7638109.1"/>
    <property type="molecule type" value="Genomic_DNA"/>
</dbReference>
<comment type="similarity">
    <text evidence="3">Belongs to the Nudix hydrolase family.</text>
</comment>
<feature type="compositionally biased region" description="Basic and acidic residues" evidence="4">
    <location>
        <begin position="21"/>
        <end position="49"/>
    </location>
</feature>
<dbReference type="GO" id="GO:1901911">
    <property type="term" value="P:adenosine 5'-(hexahydrogen pentaphosphate) catabolic process"/>
    <property type="evidence" value="ECO:0007669"/>
    <property type="project" value="TreeGrafter"/>
</dbReference>
<dbReference type="GO" id="GO:0005634">
    <property type="term" value="C:nucleus"/>
    <property type="evidence" value="ECO:0007669"/>
    <property type="project" value="TreeGrafter"/>
</dbReference>
<dbReference type="InterPro" id="IPR000086">
    <property type="entry name" value="NUDIX_hydrolase_dom"/>
</dbReference>
<dbReference type="PANTHER" id="PTHR12629:SF0">
    <property type="entry name" value="DIPHOSPHOINOSITOL-POLYPHOSPHATE DIPHOSPHATASE"/>
    <property type="match status" value="1"/>
</dbReference>
<dbReference type="SUPFAM" id="SSF55811">
    <property type="entry name" value="Nudix"/>
    <property type="match status" value="1"/>
</dbReference>
<proteinExistence type="inferred from homology"/>
<dbReference type="GO" id="GO:0034432">
    <property type="term" value="F:bis(5'-adenosyl)-pentaphosphatase activity"/>
    <property type="evidence" value="ECO:0007669"/>
    <property type="project" value="TreeGrafter"/>
</dbReference>
<protein>
    <submittedName>
        <fullName evidence="6">Nudix hydrolase domain-containing protein</fullName>
    </submittedName>
</protein>
<feature type="domain" description="Nudix hydrolase" evidence="5">
    <location>
        <begin position="54"/>
        <end position="162"/>
    </location>
</feature>
<dbReference type="PROSITE" id="PS00893">
    <property type="entry name" value="NUDIX_BOX"/>
    <property type="match status" value="1"/>
</dbReference>
<evidence type="ECO:0000256" key="4">
    <source>
        <dbReference type="SAM" id="MobiDB-lite"/>
    </source>
</evidence>
<dbReference type="AlphaFoldDB" id="A0A8S9ZYA4"/>
<evidence type="ECO:0000313" key="6">
    <source>
        <dbReference type="EMBL" id="KAF7638109.1"/>
    </source>
</evidence>
<dbReference type="InterPro" id="IPR015797">
    <property type="entry name" value="NUDIX_hydrolase-like_dom_sf"/>
</dbReference>
<dbReference type="GO" id="GO:0000298">
    <property type="term" value="F:endopolyphosphatase activity"/>
    <property type="evidence" value="ECO:0007669"/>
    <property type="project" value="TreeGrafter"/>
</dbReference>
<keyword evidence="2 3" id="KW-0378">Hydrolase</keyword>
<feature type="region of interest" description="Disordered" evidence="4">
    <location>
        <begin position="1"/>
        <end position="49"/>
    </location>
</feature>
<evidence type="ECO:0000256" key="3">
    <source>
        <dbReference type="RuleBase" id="RU003476"/>
    </source>
</evidence>
<dbReference type="Proteomes" id="UP000605970">
    <property type="component" value="Unassembled WGS sequence"/>
</dbReference>
<keyword evidence="1" id="KW-0479">Metal-binding</keyword>
<evidence type="ECO:0000313" key="7">
    <source>
        <dbReference type="Proteomes" id="UP000605970"/>
    </source>
</evidence>
<dbReference type="PROSITE" id="PS51462">
    <property type="entry name" value="NUDIX"/>
    <property type="match status" value="1"/>
</dbReference>
<sequence>MCTKDNSTITKQNGSASKVNQKNEYEKASSSKDYYNKESGKAANGDRIRDKNGYRQRAAAFCIRLTNHDDTQSVIDRSGNIQSIKAPLEVLLVSGRRDGSAENYWVLPGGGVELKESTEEAVIRELREEAGIQGQVIFPIGKFIVSKKCSFLKDTNKINRKD</sequence>
<dbReference type="GO" id="GO:1901907">
    <property type="term" value="P:diadenosine pentaphosphate catabolic process"/>
    <property type="evidence" value="ECO:0007669"/>
    <property type="project" value="TreeGrafter"/>
</dbReference>
<dbReference type="GO" id="GO:0046872">
    <property type="term" value="F:metal ion binding"/>
    <property type="evidence" value="ECO:0007669"/>
    <property type="project" value="UniProtKB-KW"/>
</dbReference>
<dbReference type="Gene3D" id="3.90.79.10">
    <property type="entry name" value="Nucleoside Triphosphate Pyrophosphohydrolase"/>
    <property type="match status" value="1"/>
</dbReference>
<feature type="compositionally biased region" description="Polar residues" evidence="4">
    <location>
        <begin position="1"/>
        <end position="20"/>
    </location>
</feature>
<dbReference type="GO" id="GO:0034431">
    <property type="term" value="F:bis(5'-adenosyl)-hexaphosphatase activity"/>
    <property type="evidence" value="ECO:0007669"/>
    <property type="project" value="TreeGrafter"/>
</dbReference>
<dbReference type="InterPro" id="IPR020084">
    <property type="entry name" value="NUDIX_hydrolase_CS"/>
</dbReference>
<evidence type="ECO:0000259" key="5">
    <source>
        <dbReference type="PROSITE" id="PS51462"/>
    </source>
</evidence>
<dbReference type="PANTHER" id="PTHR12629">
    <property type="entry name" value="DIPHOSPHOINOSITOL POLYPHOSPHATE PHOSPHOHYDROLASE"/>
    <property type="match status" value="1"/>
</dbReference>
<dbReference type="InterPro" id="IPR020476">
    <property type="entry name" value="Nudix_hydrolase"/>
</dbReference>
<dbReference type="GO" id="GO:0071543">
    <property type="term" value="P:diphosphoinositol polyphosphate metabolic process"/>
    <property type="evidence" value="ECO:0007669"/>
    <property type="project" value="TreeGrafter"/>
</dbReference>
<evidence type="ECO:0000256" key="1">
    <source>
        <dbReference type="ARBA" id="ARBA00022723"/>
    </source>
</evidence>
<dbReference type="Pfam" id="PF00293">
    <property type="entry name" value="NUDIX"/>
    <property type="match status" value="1"/>
</dbReference>
<comment type="caution">
    <text evidence="6">The sequence shown here is derived from an EMBL/GenBank/DDBJ whole genome shotgun (WGS) entry which is preliminary data.</text>
</comment>
<name>A0A8S9ZYA4_9BILA</name>
<gene>
    <name evidence="6" type="ORF">Mgra_00002335</name>
</gene>
<organism evidence="6 7">
    <name type="scientific">Meloidogyne graminicola</name>
    <dbReference type="NCBI Taxonomy" id="189291"/>
    <lineage>
        <taxon>Eukaryota</taxon>
        <taxon>Metazoa</taxon>
        <taxon>Ecdysozoa</taxon>
        <taxon>Nematoda</taxon>
        <taxon>Chromadorea</taxon>
        <taxon>Rhabditida</taxon>
        <taxon>Tylenchina</taxon>
        <taxon>Tylenchomorpha</taxon>
        <taxon>Tylenchoidea</taxon>
        <taxon>Meloidogynidae</taxon>
        <taxon>Meloidogyninae</taxon>
        <taxon>Meloidogyne</taxon>
    </lineage>
</organism>
<reference evidence="6" key="1">
    <citation type="journal article" date="2020" name="Ecol. Evol.">
        <title>Genome structure and content of the rice root-knot nematode (Meloidogyne graminicola).</title>
        <authorList>
            <person name="Phan N.T."/>
            <person name="Danchin E.G.J."/>
            <person name="Klopp C."/>
            <person name="Perfus-Barbeoch L."/>
            <person name="Kozlowski D.K."/>
            <person name="Koutsovoulos G.D."/>
            <person name="Lopez-Roques C."/>
            <person name="Bouchez O."/>
            <person name="Zahm M."/>
            <person name="Besnard G."/>
            <person name="Bellafiore S."/>
        </authorList>
    </citation>
    <scope>NUCLEOTIDE SEQUENCE</scope>
    <source>
        <strain evidence="6">VN-18</strain>
    </source>
</reference>
<dbReference type="GO" id="GO:0005737">
    <property type="term" value="C:cytoplasm"/>
    <property type="evidence" value="ECO:0007669"/>
    <property type="project" value="TreeGrafter"/>
</dbReference>
<evidence type="ECO:0000256" key="2">
    <source>
        <dbReference type="ARBA" id="ARBA00022801"/>
    </source>
</evidence>